<evidence type="ECO:0000313" key="4">
    <source>
        <dbReference type="EnsemblMetazoa" id="XP_011405306.1"/>
    </source>
</evidence>
<feature type="domain" description="Translin-associated factor X-interacting protein 1 N-terminal" evidence="3">
    <location>
        <begin position="48"/>
        <end position="156"/>
    </location>
</feature>
<evidence type="ECO:0000256" key="1">
    <source>
        <dbReference type="ARBA" id="ARBA00023054"/>
    </source>
</evidence>
<proteinExistence type="predicted"/>
<keyword evidence="1 2" id="KW-0175">Coiled coil</keyword>
<evidence type="ECO:0000313" key="5">
    <source>
        <dbReference type="Proteomes" id="UP000007879"/>
    </source>
</evidence>
<accession>A0AAN0IN18</accession>
<dbReference type="RefSeq" id="XP_011405306.1">
    <property type="nucleotide sequence ID" value="XM_011407004.1"/>
</dbReference>
<dbReference type="GeneID" id="105313511"/>
<dbReference type="Pfam" id="PF15739">
    <property type="entry name" value="TSNAXIP1_N"/>
    <property type="match status" value="1"/>
</dbReference>
<name>A0AAN0IN18_AMPQE</name>
<organism evidence="4 5">
    <name type="scientific">Amphimedon queenslandica</name>
    <name type="common">Sponge</name>
    <dbReference type="NCBI Taxonomy" id="400682"/>
    <lineage>
        <taxon>Eukaryota</taxon>
        <taxon>Metazoa</taxon>
        <taxon>Porifera</taxon>
        <taxon>Demospongiae</taxon>
        <taxon>Heteroscleromorpha</taxon>
        <taxon>Haplosclerida</taxon>
        <taxon>Niphatidae</taxon>
        <taxon>Amphimedon</taxon>
    </lineage>
</organism>
<feature type="coiled-coil region" evidence="2">
    <location>
        <begin position="115"/>
        <end position="175"/>
    </location>
</feature>
<sequence length="266" mass="31457">MAAKETEAKASLWQQSKVQRGTLETWPVSCKDERSVVPKPQLLRELDDYLKKELELLGNPRRGTHLLRLQAQREVFDRLVENFTAYKPLLASIKNEYDLIVFDQEQKIKELLPLQAKLRSMREEYEQKIIALEESGDKKQDGKEKQQNHQLQKEIDTLMEEELSYEVLVKRLQKEVADLYEKYRFEADARRLLIADYNDLKAKQNDDQEDEEVLMEKEDLVILKLKLRRVKEDIHVAKKRINEVMTVYGDVVPKRAFELIESSVRK</sequence>
<reference evidence="5" key="1">
    <citation type="journal article" date="2010" name="Nature">
        <title>The Amphimedon queenslandica genome and the evolution of animal complexity.</title>
        <authorList>
            <person name="Srivastava M."/>
            <person name="Simakov O."/>
            <person name="Chapman J."/>
            <person name="Fahey B."/>
            <person name="Gauthier M.E."/>
            <person name="Mitros T."/>
            <person name="Richards G.S."/>
            <person name="Conaco C."/>
            <person name="Dacre M."/>
            <person name="Hellsten U."/>
            <person name="Larroux C."/>
            <person name="Putnam N.H."/>
            <person name="Stanke M."/>
            <person name="Adamska M."/>
            <person name="Darling A."/>
            <person name="Degnan S.M."/>
            <person name="Oakley T.H."/>
            <person name="Plachetzki D.C."/>
            <person name="Zhai Y."/>
            <person name="Adamski M."/>
            <person name="Calcino A."/>
            <person name="Cummins S.F."/>
            <person name="Goodstein D.M."/>
            <person name="Harris C."/>
            <person name="Jackson D.J."/>
            <person name="Leys S.P."/>
            <person name="Shu S."/>
            <person name="Woodcroft B.J."/>
            <person name="Vervoort M."/>
            <person name="Kosik K.S."/>
            <person name="Manning G."/>
            <person name="Degnan B.M."/>
            <person name="Rokhsar D.S."/>
        </authorList>
    </citation>
    <scope>NUCLEOTIDE SEQUENCE [LARGE SCALE GENOMIC DNA]</scope>
</reference>
<reference evidence="4" key="2">
    <citation type="submission" date="2024-06" db="UniProtKB">
        <authorList>
            <consortium name="EnsemblMetazoa"/>
        </authorList>
    </citation>
    <scope>IDENTIFICATION</scope>
</reference>
<protein>
    <recommendedName>
        <fullName evidence="3">Translin-associated factor X-interacting protein 1 N-terminal domain-containing protein</fullName>
    </recommendedName>
</protein>
<keyword evidence="5" id="KW-1185">Reference proteome</keyword>
<dbReference type="PANTHER" id="PTHR16306:SF0">
    <property type="entry name" value="TRANSLIN-ASSOCIATED FACTOR X-INTERACTING PROTEIN 1"/>
    <property type="match status" value="1"/>
</dbReference>
<dbReference type="EnsemblMetazoa" id="XM_011407004.1">
    <property type="protein sequence ID" value="XP_011405306.1"/>
    <property type="gene ID" value="LOC105313511"/>
</dbReference>
<dbReference type="Proteomes" id="UP000007879">
    <property type="component" value="Unassembled WGS sequence"/>
</dbReference>
<dbReference type="KEGG" id="aqu:105313511"/>
<dbReference type="GO" id="GO:0005737">
    <property type="term" value="C:cytoplasm"/>
    <property type="evidence" value="ECO:0007669"/>
    <property type="project" value="TreeGrafter"/>
</dbReference>
<evidence type="ECO:0000259" key="3">
    <source>
        <dbReference type="Pfam" id="PF15739"/>
    </source>
</evidence>
<evidence type="ECO:0000256" key="2">
    <source>
        <dbReference type="SAM" id="Coils"/>
    </source>
</evidence>
<dbReference type="InterPro" id="IPR032755">
    <property type="entry name" value="TSNAXIP1_N"/>
</dbReference>
<dbReference type="AlphaFoldDB" id="A0AAN0IN18"/>
<dbReference type="PANTHER" id="PTHR16306">
    <property type="entry name" value="TRANSLIN-ASSOCIATED FACTOR X-INTERACTING PROTEIN 1"/>
    <property type="match status" value="1"/>
</dbReference>